<evidence type="ECO:0000256" key="7">
    <source>
        <dbReference type="SAM" id="Phobius"/>
    </source>
</evidence>
<dbReference type="PANTHER" id="PTHR33406:SF13">
    <property type="entry name" value="MEMBRANE PROTEIN YDFJ"/>
    <property type="match status" value="1"/>
</dbReference>
<name>A0A498PNK7_9MYCO</name>
<sequence>MREKYRENNIQQFMMRLSRNLRRFRWLVFTGWFLALVPAVYLAMTQSGNLTGGGFEVAGSQSLLVHDVLDAQYPDQEAPSLALVATPRPDASFSDINDAVTRLRSIAGEFPGVTEVPNPTQRPPQPDRPYVVSLRLDARNAGTSDIAKKLRQKIGVKGDKPGQTADGRVRLYVIGQGALSAAAAANTKHDIADAERWNLPIILIVLLAVFGSLAAAAIPLALGICTVVVTMGLVYLLSMHTTMSVFVTSTVSMFGIALAVDYSLFILMRFREELRTGRRPQEAVDAAMATSGLAVVLSGMTVIASLTGIYLINTPALRSMATGAILAVAVAMLTSATLTPALLTSFARAAAKRSALLHWSRRPESTQSRFWARWVGWVMRRPWMTALSASMVLLLMAAPATQMVLGNSLLRQFDSSHEIRAGVSAAAQALGPGALGPAQVLVTFPDGGASTPAHNQTIAAIRQQMTQAPDVASVAPPKFAADNRSALLSAVLSVDPEDMGARRTVDWMRTHLPRAADGARIDVGGPTALIKDFDDRVSATQPLVLAFVALIAFVMLLVSVHSVFLALKGVLMTLLSVAAAYGSLVMVFQWGWAEKLGFPHLSSIDSTVPPLVLAMTFGLSMDYEIFLLTRIRERFLHTGQTRDAVAYGVSTSARTITSAALIMIAVFCGFAFAGMPLVAEIGVACAVAIAVDATIVRLILVPALMAMFSQWNWWLPRWLARMLPSVDFDRPLPEVDLADVVVIPDDIAAAIAPSGDLRMVLKSAARFKHLAPEAICVADPLAFTGCGRSSKGPEHVPELVRDGADVAVPATASAASAPASAASSASAKTGGQSAASKVGQAYRNSLARAMSWAERPVHPVTVWRGRLAIALDALETDAAERAAAKSGTDRPRFERRSPVETTNVQLPTGDRLLIPTGAETLRLKGYLIMSRNSSRDYAEFADMVEAMEPETAAVVLAGMDRYYCCQPLGSYSRRQWMATQLVRRLADPHPSDVDDEWPDPDAEANWEEVRQRCLAVAVAMLEEAR</sequence>
<keyword evidence="6 7" id="KW-0472">Membrane</keyword>
<comment type="similarity">
    <text evidence="2">Belongs to the resistance-nodulation-cell division (RND) (TC 2.A.6) family. MmpL subfamily.</text>
</comment>
<keyword evidence="3" id="KW-1003">Cell membrane</keyword>
<proteinExistence type="inferred from homology"/>
<evidence type="ECO:0000259" key="8">
    <source>
        <dbReference type="PROSITE" id="PS50156"/>
    </source>
</evidence>
<evidence type="ECO:0000256" key="4">
    <source>
        <dbReference type="ARBA" id="ARBA00022692"/>
    </source>
</evidence>
<feature type="transmembrane region" description="Helical" evidence="7">
    <location>
        <begin position="383"/>
        <end position="405"/>
    </location>
</feature>
<evidence type="ECO:0000256" key="3">
    <source>
        <dbReference type="ARBA" id="ARBA00022475"/>
    </source>
</evidence>
<evidence type="ECO:0000313" key="9">
    <source>
        <dbReference type="EMBL" id="VBA32894.1"/>
    </source>
</evidence>
<feature type="transmembrane region" description="Helical" evidence="7">
    <location>
        <begin position="652"/>
        <end position="675"/>
    </location>
</feature>
<feature type="domain" description="SSD" evidence="8">
    <location>
        <begin position="226"/>
        <end position="345"/>
    </location>
</feature>
<dbReference type="Pfam" id="PF03176">
    <property type="entry name" value="MMPL"/>
    <property type="match status" value="2"/>
</dbReference>
<reference evidence="9 10" key="1">
    <citation type="submission" date="2018-09" db="EMBL/GenBank/DDBJ databases">
        <authorList>
            <person name="Tagini F."/>
        </authorList>
    </citation>
    <scope>NUCLEOTIDE SEQUENCE [LARGE SCALE GENOMIC DNA]</scope>
    <source>
        <strain evidence="9 10">MK13</strain>
    </source>
</reference>
<protein>
    <submittedName>
        <fullName evidence="9">Heme uptake protein MmpL11</fullName>
    </submittedName>
</protein>
<evidence type="ECO:0000256" key="1">
    <source>
        <dbReference type="ARBA" id="ARBA00004651"/>
    </source>
</evidence>
<feature type="transmembrane region" description="Helical" evidence="7">
    <location>
        <begin position="197"/>
        <end position="215"/>
    </location>
</feature>
<accession>A0A498PNK7</accession>
<dbReference type="PROSITE" id="PS50156">
    <property type="entry name" value="SSD"/>
    <property type="match status" value="1"/>
</dbReference>
<keyword evidence="4 7" id="KW-0812">Transmembrane</keyword>
<dbReference type="Gene3D" id="1.20.1640.10">
    <property type="entry name" value="Multidrug efflux transporter AcrB transmembrane domain"/>
    <property type="match status" value="2"/>
</dbReference>
<dbReference type="InterPro" id="IPR004869">
    <property type="entry name" value="MMPL_dom"/>
</dbReference>
<feature type="transmembrane region" description="Helical" evidence="7">
    <location>
        <begin position="220"/>
        <end position="237"/>
    </location>
</feature>
<dbReference type="EMBL" id="UPHQ01000006">
    <property type="protein sequence ID" value="VBA32894.1"/>
    <property type="molecule type" value="Genomic_DNA"/>
</dbReference>
<feature type="transmembrane region" description="Helical" evidence="7">
    <location>
        <begin position="324"/>
        <end position="343"/>
    </location>
</feature>
<feature type="transmembrane region" description="Helical" evidence="7">
    <location>
        <begin position="681"/>
        <end position="708"/>
    </location>
</feature>
<organism evidence="9 10">
    <name type="scientific">Mycobacterium innocens</name>
    <dbReference type="NCBI Taxonomy" id="2341083"/>
    <lineage>
        <taxon>Bacteria</taxon>
        <taxon>Bacillati</taxon>
        <taxon>Actinomycetota</taxon>
        <taxon>Actinomycetes</taxon>
        <taxon>Mycobacteriales</taxon>
        <taxon>Mycobacteriaceae</taxon>
        <taxon>Mycobacterium</taxon>
    </lineage>
</organism>
<feature type="transmembrane region" description="Helical" evidence="7">
    <location>
        <begin position="286"/>
        <end position="312"/>
    </location>
</feature>
<evidence type="ECO:0000256" key="2">
    <source>
        <dbReference type="ARBA" id="ARBA00010157"/>
    </source>
</evidence>
<feature type="transmembrane region" description="Helical" evidence="7">
    <location>
        <begin position="574"/>
        <end position="592"/>
    </location>
</feature>
<dbReference type="InterPro" id="IPR000731">
    <property type="entry name" value="SSD"/>
</dbReference>
<evidence type="ECO:0000313" key="10">
    <source>
        <dbReference type="Proteomes" id="UP000267289"/>
    </source>
</evidence>
<dbReference type="PANTHER" id="PTHR33406">
    <property type="entry name" value="MEMBRANE PROTEIN MJ1562-RELATED"/>
    <property type="match status" value="1"/>
</dbReference>
<dbReference type="GO" id="GO:0005886">
    <property type="term" value="C:plasma membrane"/>
    <property type="evidence" value="ECO:0007669"/>
    <property type="project" value="UniProtKB-SubCell"/>
</dbReference>
<keyword evidence="5 7" id="KW-1133">Transmembrane helix</keyword>
<dbReference type="SUPFAM" id="SSF82866">
    <property type="entry name" value="Multidrug efflux transporter AcrB transmembrane domain"/>
    <property type="match status" value="2"/>
</dbReference>
<evidence type="ECO:0000256" key="6">
    <source>
        <dbReference type="ARBA" id="ARBA00023136"/>
    </source>
</evidence>
<dbReference type="InterPro" id="IPR050545">
    <property type="entry name" value="Mycobact_MmpL"/>
</dbReference>
<dbReference type="AlphaFoldDB" id="A0A498PNK7"/>
<feature type="transmembrane region" description="Helical" evidence="7">
    <location>
        <begin position="243"/>
        <end position="265"/>
    </location>
</feature>
<feature type="transmembrane region" description="Helical" evidence="7">
    <location>
        <begin position="612"/>
        <end position="631"/>
    </location>
</feature>
<keyword evidence="10" id="KW-1185">Reference proteome</keyword>
<evidence type="ECO:0000256" key="5">
    <source>
        <dbReference type="ARBA" id="ARBA00022989"/>
    </source>
</evidence>
<feature type="transmembrane region" description="Helical" evidence="7">
    <location>
        <begin position="543"/>
        <end position="567"/>
    </location>
</feature>
<gene>
    <name evidence="9" type="ORF">LAUMK13_00194</name>
</gene>
<comment type="subcellular location">
    <subcellularLocation>
        <location evidence="1">Cell membrane</location>
        <topology evidence="1">Multi-pass membrane protein</topology>
    </subcellularLocation>
</comment>
<dbReference type="Proteomes" id="UP000267289">
    <property type="component" value="Unassembled WGS sequence"/>
</dbReference>